<dbReference type="Pfam" id="PF07568">
    <property type="entry name" value="HisKA_2"/>
    <property type="match status" value="1"/>
</dbReference>
<dbReference type="SMART" id="SM00387">
    <property type="entry name" value="HATPase_c"/>
    <property type="match status" value="1"/>
</dbReference>
<proteinExistence type="predicted"/>
<dbReference type="InterPro" id="IPR011495">
    <property type="entry name" value="Sig_transdc_His_kin_sub2_dim/P"/>
</dbReference>
<name>A0A916DX12_9BACT</name>
<dbReference type="AlphaFoldDB" id="A0A916DX12"/>
<keyword evidence="2" id="KW-0472">Membrane</keyword>
<evidence type="ECO:0000313" key="5">
    <source>
        <dbReference type="Proteomes" id="UP001060919"/>
    </source>
</evidence>
<dbReference type="Pfam" id="PF13424">
    <property type="entry name" value="TPR_12"/>
    <property type="match status" value="1"/>
</dbReference>
<protein>
    <submittedName>
        <fullName evidence="4">Tetratricopeptide repeat protein</fullName>
    </submittedName>
</protein>
<dbReference type="InterPro" id="IPR003594">
    <property type="entry name" value="HATPase_dom"/>
</dbReference>
<evidence type="ECO:0000256" key="1">
    <source>
        <dbReference type="PROSITE-ProRule" id="PRU00339"/>
    </source>
</evidence>
<evidence type="ECO:0000313" key="4">
    <source>
        <dbReference type="EMBL" id="BDS15280.1"/>
    </source>
</evidence>
<dbReference type="PROSITE" id="PS50109">
    <property type="entry name" value="HIS_KIN"/>
    <property type="match status" value="1"/>
</dbReference>
<feature type="domain" description="Histidine kinase" evidence="3">
    <location>
        <begin position="553"/>
        <end position="746"/>
    </location>
</feature>
<feature type="transmembrane region" description="Helical" evidence="2">
    <location>
        <begin position="493"/>
        <end position="516"/>
    </location>
</feature>
<accession>A0A916DX12</accession>
<dbReference type="InterPro" id="IPR011990">
    <property type="entry name" value="TPR-like_helical_dom_sf"/>
</dbReference>
<keyword evidence="2" id="KW-1133">Transmembrane helix</keyword>
<keyword evidence="5" id="KW-1185">Reference proteome</keyword>
<dbReference type="EMBL" id="AP026867">
    <property type="protein sequence ID" value="BDS15280.1"/>
    <property type="molecule type" value="Genomic_DNA"/>
</dbReference>
<organism evidence="4 5">
    <name type="scientific">Aureispira anguillae</name>
    <dbReference type="NCBI Taxonomy" id="2864201"/>
    <lineage>
        <taxon>Bacteria</taxon>
        <taxon>Pseudomonadati</taxon>
        <taxon>Bacteroidota</taxon>
        <taxon>Saprospiria</taxon>
        <taxon>Saprospirales</taxon>
        <taxon>Saprospiraceae</taxon>
        <taxon>Aureispira</taxon>
    </lineage>
</organism>
<feature type="repeat" description="TPR" evidence="1">
    <location>
        <begin position="284"/>
        <end position="317"/>
    </location>
</feature>
<evidence type="ECO:0000259" key="3">
    <source>
        <dbReference type="PROSITE" id="PS50109"/>
    </source>
</evidence>
<dbReference type="Pfam" id="PF02518">
    <property type="entry name" value="HATPase_c"/>
    <property type="match status" value="1"/>
</dbReference>
<dbReference type="KEGG" id="aup:AsAng_0060640"/>
<evidence type="ECO:0000256" key="2">
    <source>
        <dbReference type="SAM" id="Phobius"/>
    </source>
</evidence>
<keyword evidence="1" id="KW-0802">TPR repeat</keyword>
<feature type="repeat" description="TPR" evidence="1">
    <location>
        <begin position="324"/>
        <end position="357"/>
    </location>
</feature>
<dbReference type="SUPFAM" id="SSF48452">
    <property type="entry name" value="TPR-like"/>
    <property type="match status" value="2"/>
</dbReference>
<dbReference type="Gene3D" id="1.25.40.10">
    <property type="entry name" value="Tetratricopeptide repeat domain"/>
    <property type="match status" value="2"/>
</dbReference>
<dbReference type="PROSITE" id="PS50005">
    <property type="entry name" value="TPR"/>
    <property type="match status" value="3"/>
</dbReference>
<gene>
    <name evidence="4" type="ORF">AsAng_0060640</name>
</gene>
<sequence length="752" mass="85891">MLLVTIICCFLGSTLLAQERTVLDSLNQSYKQASADSTKVQALIAIGDYFLHKNLDSTINYYNKALKAIETVGGQEVKKYQPLLYHYTSIAYTSWGRIQEGMEYGQRALSAYEALDMQLEMSDIYMVIGVLYGQMGEVNQGKELLLKAIAIKRELNATEKLGHAYMNLTLLYRDLGMLEEAIASIDSAITRFKAQKFEMGVNRSYQIKGEVHKFAGNNDKALEVYQEALALYRKQATKDIKGEIVLMNSIAGFYRILKEYDRAIAYYQNGLTLLKETDNKELEGLIHHNIGGVYLEQKQYEKALTYYQKGLVFYEAIQHPTGLSRTYRYMGTTYQAVEKYELAIEYYTKATEVLASKKNSDYGDVSKKLASLYYELHLMEKKTKGDEALGMIYLNKAQSFAKESIACPSTNLEASLGRYKTLQKIYQAIGNYQEGLNIANKVIELSDSLFEETKIKTVLDLETQYQTEKKEFDIKILNQEKALQLSENKQQRMLLYGSGTTLIVLIFLLMLLYWFFWQKRKANAALALNNELITRQKNLVDKQNAEKELLLKEIHHRVKNNLQIISSLLDLQSSKIDDDAALSAIADGQSRVQSMALIHHKLYQHEHIATVNFRDYVYQLFDQIMAVLTEESPTLELDIDETIAFDIDTAIPLGLILNELLTNACKYAFESGKKGKLSIRLKKMEQGDYQLELQDNGRGMPADFKLHKARSLGLRLVRRLSKQLMGKASFKNDNGAYFCIQFKDTALRKTID</sequence>
<keyword evidence="2" id="KW-0812">Transmembrane</keyword>
<dbReference type="Gene3D" id="3.30.565.10">
    <property type="entry name" value="Histidine kinase-like ATPase, C-terminal domain"/>
    <property type="match status" value="1"/>
</dbReference>
<dbReference type="RefSeq" id="WP_264790446.1">
    <property type="nucleotide sequence ID" value="NZ_AP026867.1"/>
</dbReference>
<dbReference type="InterPro" id="IPR019734">
    <property type="entry name" value="TPR_rpt"/>
</dbReference>
<dbReference type="Proteomes" id="UP001060919">
    <property type="component" value="Chromosome"/>
</dbReference>
<dbReference type="Gene3D" id="3.30.450.20">
    <property type="entry name" value="PAS domain"/>
    <property type="match status" value="1"/>
</dbReference>
<dbReference type="InterPro" id="IPR005467">
    <property type="entry name" value="His_kinase_dom"/>
</dbReference>
<reference evidence="4" key="1">
    <citation type="submission" date="2022-09" db="EMBL/GenBank/DDBJ databases">
        <title>Aureispira anguillicida sp. nov., isolated from Leptocephalus of Japanese eel Anguilla japonica.</title>
        <authorList>
            <person name="Yuasa K."/>
            <person name="Mekata T."/>
            <person name="Ikunari K."/>
        </authorList>
    </citation>
    <scope>NUCLEOTIDE SEQUENCE</scope>
    <source>
        <strain evidence="4">EL160426</strain>
    </source>
</reference>
<dbReference type="SUPFAM" id="SSF55874">
    <property type="entry name" value="ATPase domain of HSP90 chaperone/DNA topoisomerase II/histidine kinase"/>
    <property type="match status" value="1"/>
</dbReference>
<dbReference type="PANTHER" id="PTHR43065:SF23">
    <property type="entry name" value="SENSOR HISTIDINE KINASE PDTAS"/>
    <property type="match status" value="1"/>
</dbReference>
<dbReference type="SMART" id="SM00028">
    <property type="entry name" value="TPR"/>
    <property type="match status" value="8"/>
</dbReference>
<feature type="repeat" description="TPR" evidence="1">
    <location>
        <begin position="202"/>
        <end position="235"/>
    </location>
</feature>
<dbReference type="InterPro" id="IPR036890">
    <property type="entry name" value="HATPase_C_sf"/>
</dbReference>
<dbReference type="Pfam" id="PF13181">
    <property type="entry name" value="TPR_8"/>
    <property type="match status" value="4"/>
</dbReference>
<dbReference type="PANTHER" id="PTHR43065">
    <property type="entry name" value="SENSOR HISTIDINE KINASE"/>
    <property type="match status" value="1"/>
</dbReference>